<evidence type="ECO:0000313" key="3">
    <source>
        <dbReference type="Proteomes" id="UP001153269"/>
    </source>
</evidence>
<dbReference type="EMBL" id="CADEAL010000349">
    <property type="protein sequence ID" value="CAB1418928.1"/>
    <property type="molecule type" value="Genomic_DNA"/>
</dbReference>
<keyword evidence="3" id="KW-1185">Reference proteome</keyword>
<gene>
    <name evidence="2" type="ORF">PLEPLA_LOCUS6755</name>
</gene>
<accession>A0A9N7TUT0</accession>
<name>A0A9N7TUT0_PLEPL</name>
<evidence type="ECO:0000313" key="2">
    <source>
        <dbReference type="EMBL" id="CAB1418928.1"/>
    </source>
</evidence>
<protein>
    <submittedName>
        <fullName evidence="2">Uncharacterized protein</fullName>
    </submittedName>
</protein>
<organism evidence="2 3">
    <name type="scientific">Pleuronectes platessa</name>
    <name type="common">European plaice</name>
    <dbReference type="NCBI Taxonomy" id="8262"/>
    <lineage>
        <taxon>Eukaryota</taxon>
        <taxon>Metazoa</taxon>
        <taxon>Chordata</taxon>
        <taxon>Craniata</taxon>
        <taxon>Vertebrata</taxon>
        <taxon>Euteleostomi</taxon>
        <taxon>Actinopterygii</taxon>
        <taxon>Neopterygii</taxon>
        <taxon>Teleostei</taxon>
        <taxon>Neoteleostei</taxon>
        <taxon>Acanthomorphata</taxon>
        <taxon>Carangaria</taxon>
        <taxon>Pleuronectiformes</taxon>
        <taxon>Pleuronectoidei</taxon>
        <taxon>Pleuronectidae</taxon>
        <taxon>Pleuronectes</taxon>
    </lineage>
</organism>
<dbReference type="Proteomes" id="UP001153269">
    <property type="component" value="Unassembled WGS sequence"/>
</dbReference>
<proteinExistence type="predicted"/>
<feature type="region of interest" description="Disordered" evidence="1">
    <location>
        <begin position="40"/>
        <end position="83"/>
    </location>
</feature>
<dbReference type="AlphaFoldDB" id="A0A9N7TUT0"/>
<sequence length="194" mass="21257">MFQGMLRGFKHIKHIYRNTDIGNAMGSRAARREDEGGAARSSCLAQGESHAGAAEYSGSQSEKHTLCSAGPHQPRPEGTTLKDMENWGRELPSFPLQELRFTAGQPPLSLHQGEGTTLIRDGVPPTKPDHIDPCHHPGPLMEVLGIQTPPPLRHRRQVALYSSLEAAGRAALLFSPWDWLFGNIAGRCVQMSTF</sequence>
<evidence type="ECO:0000256" key="1">
    <source>
        <dbReference type="SAM" id="MobiDB-lite"/>
    </source>
</evidence>
<comment type="caution">
    <text evidence="2">The sequence shown here is derived from an EMBL/GenBank/DDBJ whole genome shotgun (WGS) entry which is preliminary data.</text>
</comment>
<reference evidence="2" key="1">
    <citation type="submission" date="2020-03" db="EMBL/GenBank/DDBJ databases">
        <authorList>
            <person name="Weist P."/>
        </authorList>
    </citation>
    <scope>NUCLEOTIDE SEQUENCE</scope>
</reference>